<comment type="caution">
    <text evidence="2">The sequence shown here is derived from an EMBL/GenBank/DDBJ whole genome shotgun (WGS) entry which is preliminary data.</text>
</comment>
<dbReference type="Gene3D" id="3.40.50.150">
    <property type="entry name" value="Vaccinia Virus protein VP39"/>
    <property type="match status" value="1"/>
</dbReference>
<evidence type="ECO:0000313" key="2">
    <source>
        <dbReference type="EMBL" id="MBB4909732.1"/>
    </source>
</evidence>
<protein>
    <submittedName>
        <fullName evidence="2">SAM-dependent methyltransferase</fullName>
    </submittedName>
</protein>
<accession>A0A7W7VGR3</accession>
<dbReference type="GO" id="GO:0008757">
    <property type="term" value="F:S-adenosylmethionine-dependent methyltransferase activity"/>
    <property type="evidence" value="ECO:0007669"/>
    <property type="project" value="InterPro"/>
</dbReference>
<keyword evidence="2" id="KW-0489">Methyltransferase</keyword>
<dbReference type="PANTHER" id="PTHR43591">
    <property type="entry name" value="METHYLTRANSFERASE"/>
    <property type="match status" value="1"/>
</dbReference>
<reference evidence="2 3" key="1">
    <citation type="submission" date="2020-08" db="EMBL/GenBank/DDBJ databases">
        <title>Genomic Encyclopedia of Type Strains, Phase III (KMG-III): the genomes of soil and plant-associated and newly described type strains.</title>
        <authorList>
            <person name="Whitman W."/>
        </authorList>
    </citation>
    <scope>NUCLEOTIDE SEQUENCE [LARGE SCALE GENOMIC DNA]</scope>
    <source>
        <strain evidence="2 3">CECT 8960</strain>
    </source>
</reference>
<dbReference type="SUPFAM" id="SSF53335">
    <property type="entry name" value="S-adenosyl-L-methionine-dependent methyltransferases"/>
    <property type="match status" value="1"/>
</dbReference>
<dbReference type="CDD" id="cd02440">
    <property type="entry name" value="AdoMet_MTases"/>
    <property type="match status" value="1"/>
</dbReference>
<organism evidence="2 3">
    <name type="scientific">Actinophytocola algeriensis</name>
    <dbReference type="NCBI Taxonomy" id="1768010"/>
    <lineage>
        <taxon>Bacteria</taxon>
        <taxon>Bacillati</taxon>
        <taxon>Actinomycetota</taxon>
        <taxon>Actinomycetes</taxon>
        <taxon>Pseudonocardiales</taxon>
        <taxon>Pseudonocardiaceae</taxon>
    </lineage>
</organism>
<dbReference type="Proteomes" id="UP000520767">
    <property type="component" value="Unassembled WGS sequence"/>
</dbReference>
<evidence type="ECO:0000313" key="3">
    <source>
        <dbReference type="Proteomes" id="UP000520767"/>
    </source>
</evidence>
<dbReference type="AlphaFoldDB" id="A0A7W7VGR3"/>
<evidence type="ECO:0000259" key="1">
    <source>
        <dbReference type="Pfam" id="PF08241"/>
    </source>
</evidence>
<name>A0A7W7VGR3_9PSEU</name>
<gene>
    <name evidence="2" type="ORF">FHR82_005990</name>
</gene>
<keyword evidence="3" id="KW-1185">Reference proteome</keyword>
<dbReference type="RefSeq" id="WP_184813798.1">
    <property type="nucleotide sequence ID" value="NZ_JACHJQ010000006.1"/>
</dbReference>
<dbReference type="EMBL" id="JACHJQ010000006">
    <property type="protein sequence ID" value="MBB4909732.1"/>
    <property type="molecule type" value="Genomic_DNA"/>
</dbReference>
<dbReference type="InterPro" id="IPR013216">
    <property type="entry name" value="Methyltransf_11"/>
</dbReference>
<dbReference type="Pfam" id="PF08241">
    <property type="entry name" value="Methyltransf_11"/>
    <property type="match status" value="1"/>
</dbReference>
<sequence length="255" mass="27021">MTSTEQGRRKYDALADRYEEIYFYVADMGQELVSAAGPPPGARLLDVGAGRGAVARAALARGCAVTAVDASAGMVARLADDHPEMVARQQDAGALDFPDGSFDVVTAGFLVQVLTEPAAALAEFHRVLAPGGMVALSLERQTVGRLGWLHDLNREFFGGESGGDPLSPDGLDELLVGSGFAAPERALVKVPKDMDDPAALWDWLALQGVPEALDSLPGGEAVTFRERFFRGAEEMHRNGGITLEFAATLHTAVRS</sequence>
<keyword evidence="2" id="KW-0808">Transferase</keyword>
<dbReference type="GO" id="GO:0032259">
    <property type="term" value="P:methylation"/>
    <property type="evidence" value="ECO:0007669"/>
    <property type="project" value="UniProtKB-KW"/>
</dbReference>
<dbReference type="InterPro" id="IPR029063">
    <property type="entry name" value="SAM-dependent_MTases_sf"/>
</dbReference>
<feature type="domain" description="Methyltransferase type 11" evidence="1">
    <location>
        <begin position="45"/>
        <end position="135"/>
    </location>
</feature>
<proteinExistence type="predicted"/>